<dbReference type="GO" id="GO:0003899">
    <property type="term" value="F:DNA-directed RNA polymerase activity"/>
    <property type="evidence" value="ECO:0007669"/>
    <property type="project" value="UniProtKB-EC"/>
</dbReference>
<dbReference type="Proteomes" id="UP000734854">
    <property type="component" value="Unassembled WGS sequence"/>
</dbReference>
<evidence type="ECO:0000256" key="6">
    <source>
        <dbReference type="ARBA" id="ARBA00023163"/>
    </source>
</evidence>
<evidence type="ECO:0000259" key="9">
    <source>
        <dbReference type="Pfam" id="PF00562"/>
    </source>
</evidence>
<feature type="domain" description="RNA polymerase beta subunit protrusion" evidence="11">
    <location>
        <begin position="27"/>
        <end position="402"/>
    </location>
</feature>
<dbReference type="FunFam" id="3.90.1070.20:FF:000002">
    <property type="entry name" value="DNA-directed RNA polymerase subunit beta"/>
    <property type="match status" value="1"/>
</dbReference>
<dbReference type="InterPro" id="IPR007642">
    <property type="entry name" value="RNA_pol_Rpb2_2"/>
</dbReference>
<keyword evidence="4" id="KW-0808">Transferase</keyword>
<evidence type="ECO:0000259" key="10">
    <source>
        <dbReference type="Pfam" id="PF04561"/>
    </source>
</evidence>
<evidence type="ECO:0000259" key="11">
    <source>
        <dbReference type="Pfam" id="PF04563"/>
    </source>
</evidence>
<dbReference type="InterPro" id="IPR007647">
    <property type="entry name" value="RNA_pol_Rpb2_5"/>
</dbReference>
<evidence type="ECO:0000256" key="8">
    <source>
        <dbReference type="RuleBase" id="RU000434"/>
    </source>
</evidence>
<dbReference type="Pfam" id="PF04567">
    <property type="entry name" value="RNA_pol_Rpb2_5"/>
    <property type="match status" value="1"/>
</dbReference>
<evidence type="ECO:0000256" key="2">
    <source>
        <dbReference type="ARBA" id="ARBA00012418"/>
    </source>
</evidence>
<feature type="domain" description="RNA polymerase Rpb2" evidence="14">
    <location>
        <begin position="629"/>
        <end position="677"/>
    </location>
</feature>
<dbReference type="SUPFAM" id="SSF64484">
    <property type="entry name" value="beta and beta-prime subunits of DNA dependent RNA-polymerase"/>
    <property type="match status" value="1"/>
</dbReference>
<evidence type="ECO:0000313" key="15">
    <source>
        <dbReference type="EMBL" id="KAG6476798.1"/>
    </source>
</evidence>
<feature type="domain" description="RNA polymerase Rpb2" evidence="10">
    <location>
        <begin position="180"/>
        <end position="368"/>
    </location>
</feature>
<evidence type="ECO:0000256" key="3">
    <source>
        <dbReference type="ARBA" id="ARBA00022478"/>
    </source>
</evidence>
<dbReference type="Gene3D" id="3.90.1100.10">
    <property type="match status" value="2"/>
</dbReference>
<evidence type="ECO:0000313" key="16">
    <source>
        <dbReference type="Proteomes" id="UP000734854"/>
    </source>
</evidence>
<dbReference type="InterPro" id="IPR007644">
    <property type="entry name" value="RNA_pol_bsu_protrusion"/>
</dbReference>
<evidence type="ECO:0000256" key="1">
    <source>
        <dbReference type="ARBA" id="ARBA00006835"/>
    </source>
</evidence>
<sequence length="886" mass="99840">MELRQEDEYVPPVDKSQLISTLFKVKGLVKQHIDTYNYFINHGIKKILQANNFIACSHNPNIYLRYTNIRVGKPIVKLDHSKFWLTPQMCRLSDQTYAAPIMVDVEYTIANRATKNLEVKRQAGLPIGMMPIMLRSSHCLLSGKEDAQLSKLGECPLDPGGYFIVKGTEKVILMQEQLSKNRIIIDTDSKGREHFLSTFTIIITTLIRVTASVTSSTHETKSKTVFFMDEEEIYLHLNQFNEPIPIVVILMAMGMENVLDIVQMVGSVHEDLLAASILDCMNKNIYTQQQALNFLDGKIGITNPTNHGNKKTGLAKAILRNVFLAHVPLNEDNFHPRRIYTAVMIRRMLDAFSTHTFDDKDYLGNKQLLLSGQLISMLFENLFKSMNTHILELANKEYKEHYRSSDVNFDRYLRLNKVITLGLERSISTGNWDLKQFKMHLKGVSQVVSRLSYIAMLSHMTRISSQLEKTGKVIGPRELHTSQWGMLCPCDTPVGEGCGLTKNLALLTHVTTDEEDGPLISLCYTLGVEALSLLADEDLHSPQSYLVMLNGLILGKHKQPKLFAGNMRESRRCGEIGGFVSIFVNEEQRCVYIASDCGRVCRPLVIADGGISRIKDYHMKQLQHGIRTFDDFLRDGLIEYLDVNEENNALIALHECENGTDDPEKKKGDITHIEIDPLTILDADNERVLLLGEVGYDKLGLGAGQNAIVAVMSYSGYDTGGAIVMNKSSLDRGFGRCIILDDDGIAAPGEIIRNNDIYVNKKTPINTRERIGGYRILKEEEYKETPAEFKGSEDETTVVDRVIIYSDTNGKLCIKCMIRHTRRPEIGDRFSSRHGQKGVCGTIVQQEDLPFSELGICPDLIINPHGFARYDLYSILVCSLELFNIL</sequence>
<comment type="caution">
    <text evidence="15">The sequence shown here is derived from an EMBL/GenBank/DDBJ whole genome shotgun (WGS) entry which is preliminary data.</text>
</comment>
<dbReference type="InterPro" id="IPR007645">
    <property type="entry name" value="RNA_pol_Rpb2_3"/>
</dbReference>
<dbReference type="InterPro" id="IPR014724">
    <property type="entry name" value="RNA_pol_RPB2_OB-fold"/>
</dbReference>
<dbReference type="FunFam" id="3.90.1100.10:FF:000014">
    <property type="entry name" value="DNA-directed RNA polymerase subunit beta"/>
    <property type="match status" value="1"/>
</dbReference>
<proteinExistence type="inferred from homology"/>
<feature type="domain" description="RNA polymerase Rpb2" evidence="13">
    <location>
        <begin position="547"/>
        <end position="607"/>
    </location>
</feature>
<evidence type="ECO:0000256" key="7">
    <source>
        <dbReference type="ARBA" id="ARBA00048552"/>
    </source>
</evidence>
<gene>
    <name evidence="15" type="ORF">ZIOFF_066046</name>
</gene>
<dbReference type="InterPro" id="IPR037033">
    <property type="entry name" value="DNA-dir_RNAP_su2_hyb_sf"/>
</dbReference>
<dbReference type="AlphaFoldDB" id="A0A8J5F2W9"/>
<organism evidence="15 16">
    <name type="scientific">Zingiber officinale</name>
    <name type="common">Ginger</name>
    <name type="synonym">Amomum zingiber</name>
    <dbReference type="NCBI Taxonomy" id="94328"/>
    <lineage>
        <taxon>Eukaryota</taxon>
        <taxon>Viridiplantae</taxon>
        <taxon>Streptophyta</taxon>
        <taxon>Embryophyta</taxon>
        <taxon>Tracheophyta</taxon>
        <taxon>Spermatophyta</taxon>
        <taxon>Magnoliopsida</taxon>
        <taxon>Liliopsida</taxon>
        <taxon>Zingiberales</taxon>
        <taxon>Zingiberaceae</taxon>
        <taxon>Zingiber</taxon>
    </lineage>
</organism>
<feature type="domain" description="DNA-directed RNA polymerase subunit 2 hybrid-binding" evidence="9">
    <location>
        <begin position="740"/>
        <end position="867"/>
    </location>
</feature>
<dbReference type="Gene3D" id="2.40.270.10">
    <property type="entry name" value="DNA-directed RNA polymerase, subunit 2, domain 6"/>
    <property type="match status" value="1"/>
</dbReference>
<dbReference type="InterPro" id="IPR007646">
    <property type="entry name" value="RNA_pol_Rpb2_4"/>
</dbReference>
<dbReference type="EMBL" id="JACMSC010000018">
    <property type="protein sequence ID" value="KAG6476798.1"/>
    <property type="molecule type" value="Genomic_DNA"/>
</dbReference>
<dbReference type="Pfam" id="PF00562">
    <property type="entry name" value="RNA_pol_Rpb2_6"/>
    <property type="match status" value="1"/>
</dbReference>
<evidence type="ECO:0000256" key="4">
    <source>
        <dbReference type="ARBA" id="ARBA00022679"/>
    </source>
</evidence>
<protein>
    <recommendedName>
        <fullName evidence="2">DNA-directed RNA polymerase</fullName>
        <ecNumber evidence="2">2.7.7.6</ecNumber>
    </recommendedName>
</protein>
<evidence type="ECO:0000259" key="13">
    <source>
        <dbReference type="Pfam" id="PF04566"/>
    </source>
</evidence>
<dbReference type="GO" id="GO:0003677">
    <property type="term" value="F:DNA binding"/>
    <property type="evidence" value="ECO:0007669"/>
    <property type="project" value="InterPro"/>
</dbReference>
<keyword evidence="3" id="KW-0240">DNA-directed RNA polymerase</keyword>
<accession>A0A8J5F2W9</accession>
<dbReference type="Pfam" id="PF04563">
    <property type="entry name" value="RNA_pol_Rpb2_1"/>
    <property type="match status" value="1"/>
</dbReference>
<dbReference type="CDD" id="cd00653">
    <property type="entry name" value="RNA_pol_B_RPB2"/>
    <property type="match status" value="1"/>
</dbReference>
<name>A0A8J5F2W9_ZINOF</name>
<dbReference type="GO" id="GO:0000428">
    <property type="term" value="C:DNA-directed RNA polymerase complex"/>
    <property type="evidence" value="ECO:0007669"/>
    <property type="project" value="UniProtKB-KW"/>
</dbReference>
<dbReference type="EC" id="2.7.7.6" evidence="2"/>
<evidence type="ECO:0000256" key="5">
    <source>
        <dbReference type="ARBA" id="ARBA00022695"/>
    </source>
</evidence>
<evidence type="ECO:0000259" key="12">
    <source>
        <dbReference type="Pfam" id="PF04565"/>
    </source>
</evidence>
<reference evidence="15 16" key="1">
    <citation type="submission" date="2020-08" db="EMBL/GenBank/DDBJ databases">
        <title>Plant Genome Project.</title>
        <authorList>
            <person name="Zhang R.-G."/>
        </authorList>
    </citation>
    <scope>NUCLEOTIDE SEQUENCE [LARGE SCALE GENOMIC DNA]</scope>
    <source>
        <tissue evidence="15">Rhizome</tissue>
    </source>
</reference>
<keyword evidence="6" id="KW-0804">Transcription</keyword>
<dbReference type="Pfam" id="PF04566">
    <property type="entry name" value="RNA_pol_Rpb2_4"/>
    <property type="match status" value="1"/>
</dbReference>
<keyword evidence="16" id="KW-1185">Reference proteome</keyword>
<evidence type="ECO:0000259" key="14">
    <source>
        <dbReference type="Pfam" id="PF04567"/>
    </source>
</evidence>
<comment type="similarity">
    <text evidence="1 8">Belongs to the RNA polymerase beta chain family.</text>
</comment>
<feature type="domain" description="RNA polymerase Rpb2" evidence="12">
    <location>
        <begin position="446"/>
        <end position="510"/>
    </location>
</feature>
<dbReference type="Gene3D" id="3.90.1070.20">
    <property type="match status" value="1"/>
</dbReference>
<dbReference type="Pfam" id="PF04565">
    <property type="entry name" value="RNA_pol_Rpb2_3"/>
    <property type="match status" value="1"/>
</dbReference>
<dbReference type="InterPro" id="IPR015712">
    <property type="entry name" value="DNA-dir_RNA_pol_su2"/>
</dbReference>
<dbReference type="GO" id="GO:0006351">
    <property type="term" value="P:DNA-templated transcription"/>
    <property type="evidence" value="ECO:0007669"/>
    <property type="project" value="InterPro"/>
</dbReference>
<keyword evidence="5" id="KW-0548">Nucleotidyltransferase</keyword>
<dbReference type="GO" id="GO:0032549">
    <property type="term" value="F:ribonucleoside binding"/>
    <property type="evidence" value="ECO:0007669"/>
    <property type="project" value="InterPro"/>
</dbReference>
<dbReference type="Pfam" id="PF04561">
    <property type="entry name" value="RNA_pol_Rpb2_2"/>
    <property type="match status" value="1"/>
</dbReference>
<comment type="catalytic activity">
    <reaction evidence="7">
        <text>RNA(n) + a ribonucleoside 5'-triphosphate = RNA(n+1) + diphosphate</text>
        <dbReference type="Rhea" id="RHEA:21248"/>
        <dbReference type="Rhea" id="RHEA-COMP:14527"/>
        <dbReference type="Rhea" id="RHEA-COMP:17342"/>
        <dbReference type="ChEBI" id="CHEBI:33019"/>
        <dbReference type="ChEBI" id="CHEBI:61557"/>
        <dbReference type="ChEBI" id="CHEBI:140395"/>
        <dbReference type="EC" id="2.7.7.6"/>
    </reaction>
</comment>
<dbReference type="InterPro" id="IPR007120">
    <property type="entry name" value="DNA-dir_RNAP_su2_dom"/>
</dbReference>
<dbReference type="Gene3D" id="2.40.50.150">
    <property type="match status" value="1"/>
</dbReference>
<dbReference type="PANTHER" id="PTHR20856">
    <property type="entry name" value="DNA-DIRECTED RNA POLYMERASE I SUBUNIT 2"/>
    <property type="match status" value="1"/>
</dbReference>